<dbReference type="InterPro" id="IPR004143">
    <property type="entry name" value="BPL_LPL_catalytic"/>
</dbReference>
<keyword evidence="4 6" id="KW-0092">Biotin</keyword>
<keyword evidence="2 6" id="KW-0547">Nucleotide-binding</keyword>
<dbReference type="GO" id="GO:0005524">
    <property type="term" value="F:ATP binding"/>
    <property type="evidence" value="ECO:0007669"/>
    <property type="project" value="UniProtKB-UniRule"/>
</dbReference>
<feature type="domain" description="BPL/LPL catalytic" evidence="7">
    <location>
        <begin position="61"/>
        <end position="250"/>
    </location>
</feature>
<evidence type="ECO:0000256" key="6">
    <source>
        <dbReference type="HAMAP-Rule" id="MF_00978"/>
    </source>
</evidence>
<dbReference type="PANTHER" id="PTHR12835:SF5">
    <property type="entry name" value="BIOTIN--PROTEIN LIGASE"/>
    <property type="match status" value="1"/>
</dbReference>
<dbReference type="EMBL" id="QASN01000004">
    <property type="protein sequence ID" value="PTU75921.1"/>
    <property type="molecule type" value="Genomic_DNA"/>
</dbReference>
<gene>
    <name evidence="6" type="primary">birA</name>
    <name evidence="8" type="ORF">DBO85_02820</name>
</gene>
<feature type="binding site" evidence="6">
    <location>
        <position position="109"/>
    </location>
    <ligand>
        <name>biotin</name>
        <dbReference type="ChEBI" id="CHEBI:57586"/>
    </ligand>
</feature>
<comment type="catalytic activity">
    <reaction evidence="5 6">
        <text>biotin + L-lysyl-[protein] + ATP = N(6)-biotinyl-L-lysyl-[protein] + AMP + diphosphate + H(+)</text>
        <dbReference type="Rhea" id="RHEA:11756"/>
        <dbReference type="Rhea" id="RHEA-COMP:9752"/>
        <dbReference type="Rhea" id="RHEA-COMP:10505"/>
        <dbReference type="ChEBI" id="CHEBI:15378"/>
        <dbReference type="ChEBI" id="CHEBI:29969"/>
        <dbReference type="ChEBI" id="CHEBI:30616"/>
        <dbReference type="ChEBI" id="CHEBI:33019"/>
        <dbReference type="ChEBI" id="CHEBI:57586"/>
        <dbReference type="ChEBI" id="CHEBI:83144"/>
        <dbReference type="ChEBI" id="CHEBI:456215"/>
        <dbReference type="EC" id="6.3.4.15"/>
    </reaction>
</comment>
<dbReference type="InterPro" id="IPR036388">
    <property type="entry name" value="WH-like_DNA-bd_sf"/>
</dbReference>
<feature type="DNA-binding region" description="H-T-H motif" evidence="6">
    <location>
        <begin position="16"/>
        <end position="35"/>
    </location>
</feature>
<dbReference type="InterPro" id="IPR013196">
    <property type="entry name" value="HTH_11"/>
</dbReference>
<comment type="function">
    <text evidence="6">Acts both as a biotin--[acetyl-CoA-carboxylase] ligase and a biotin-operon repressor. In the presence of ATP, BirA activates biotin to form the BirA-biotinyl-5'-adenylate (BirA-bio-5'-AMP or holoBirA) complex. HoloBirA can either transfer the biotinyl moiety to the biotin carboxyl carrier protein (BCCP) subunit of acetyl-CoA carboxylase, or bind to the biotin operator site and inhibit transcription of the operon.</text>
</comment>
<dbReference type="Pfam" id="PF03099">
    <property type="entry name" value="BPL_LplA_LipB"/>
    <property type="match status" value="1"/>
</dbReference>
<dbReference type="RefSeq" id="WP_108105104.1">
    <property type="nucleotide sequence ID" value="NZ_QASN01000004.1"/>
</dbReference>
<dbReference type="OrthoDB" id="9807064at2"/>
<protein>
    <recommendedName>
        <fullName evidence="6">Bifunctional ligase/repressor BirA</fullName>
    </recommendedName>
    <alternativeName>
        <fullName evidence="6">Biotin operon repressor</fullName>
    </alternativeName>
    <alternativeName>
        <fullName evidence="6">Biotin--[acetyl-CoA-carboxylase] ligase</fullName>
        <ecNumber evidence="6">6.3.4.15</ecNumber>
    </alternativeName>
    <alternativeName>
        <fullName evidence="6">Biotin--protein ligase</fullName>
    </alternativeName>
    <alternativeName>
        <fullName evidence="6">Biotin-[acetyl-CoA carboxylase] synthetase</fullName>
    </alternativeName>
</protein>
<evidence type="ECO:0000313" key="9">
    <source>
        <dbReference type="Proteomes" id="UP000244064"/>
    </source>
</evidence>
<keyword evidence="3 6" id="KW-0067">ATP-binding</keyword>
<dbReference type="InterPro" id="IPR036390">
    <property type="entry name" value="WH_DNA-bd_sf"/>
</dbReference>
<name>A0A2T5PDX2_9PSED</name>
<dbReference type="GO" id="GO:0003677">
    <property type="term" value="F:DNA binding"/>
    <property type="evidence" value="ECO:0007669"/>
    <property type="project" value="UniProtKB-UniRule"/>
</dbReference>
<keyword evidence="6" id="KW-0238">DNA-binding</keyword>
<comment type="caution">
    <text evidence="8">The sequence shown here is derived from an EMBL/GenBank/DDBJ whole genome shotgun (WGS) entry which is preliminary data.</text>
</comment>
<organism evidence="8 9">
    <name type="scientific">Pseudomonas mangrovi</name>
    <dbReference type="NCBI Taxonomy" id="2161748"/>
    <lineage>
        <taxon>Bacteria</taxon>
        <taxon>Pseudomonadati</taxon>
        <taxon>Pseudomonadota</taxon>
        <taxon>Gammaproteobacteria</taxon>
        <taxon>Pseudomonadales</taxon>
        <taxon>Pseudomonadaceae</taxon>
        <taxon>Pseudomonas</taxon>
    </lineage>
</organism>
<evidence type="ECO:0000256" key="2">
    <source>
        <dbReference type="ARBA" id="ARBA00022741"/>
    </source>
</evidence>
<feature type="binding site" evidence="6">
    <location>
        <begin position="113"/>
        <end position="115"/>
    </location>
    <ligand>
        <name>biotin</name>
        <dbReference type="ChEBI" id="CHEBI:57586"/>
    </ligand>
</feature>
<evidence type="ECO:0000259" key="7">
    <source>
        <dbReference type="PROSITE" id="PS51733"/>
    </source>
</evidence>
<dbReference type="InterPro" id="IPR004408">
    <property type="entry name" value="Biotin_CoA_COase_ligase"/>
</dbReference>
<reference evidence="8 9" key="1">
    <citation type="submission" date="2018-04" db="EMBL/GenBank/DDBJ databases">
        <title>Pseudomonas sp. nov., isolated from mangrove soil.</title>
        <authorList>
            <person name="Chen C."/>
        </authorList>
    </citation>
    <scope>NUCLEOTIDE SEQUENCE [LARGE SCALE GENOMIC DNA]</scope>
    <source>
        <strain evidence="8 9">TC-11</strain>
    </source>
</reference>
<dbReference type="PANTHER" id="PTHR12835">
    <property type="entry name" value="BIOTIN PROTEIN LIGASE"/>
    <property type="match status" value="1"/>
</dbReference>
<dbReference type="SUPFAM" id="SSF46785">
    <property type="entry name" value="Winged helix' DNA-binding domain"/>
    <property type="match status" value="1"/>
</dbReference>
<dbReference type="GO" id="GO:0006355">
    <property type="term" value="P:regulation of DNA-templated transcription"/>
    <property type="evidence" value="ECO:0007669"/>
    <property type="project" value="UniProtKB-UniRule"/>
</dbReference>
<dbReference type="CDD" id="cd16442">
    <property type="entry name" value="BPL"/>
    <property type="match status" value="1"/>
</dbReference>
<keyword evidence="9" id="KW-1185">Reference proteome</keyword>
<accession>A0A2T5PDX2</accession>
<dbReference type="Gene3D" id="2.30.30.100">
    <property type="match status" value="1"/>
</dbReference>
<feature type="binding site" evidence="6">
    <location>
        <begin position="84"/>
        <end position="86"/>
    </location>
    <ligand>
        <name>biotin</name>
        <dbReference type="ChEBI" id="CHEBI:57586"/>
    </ligand>
</feature>
<dbReference type="InterPro" id="IPR045864">
    <property type="entry name" value="aa-tRNA-synth_II/BPL/LPL"/>
</dbReference>
<dbReference type="SUPFAM" id="SSF50037">
    <property type="entry name" value="C-terminal domain of transcriptional repressors"/>
    <property type="match status" value="1"/>
</dbReference>
<dbReference type="NCBIfam" id="TIGR00121">
    <property type="entry name" value="birA_ligase"/>
    <property type="match status" value="1"/>
</dbReference>
<dbReference type="Proteomes" id="UP000244064">
    <property type="component" value="Unassembled WGS sequence"/>
</dbReference>
<dbReference type="Gene3D" id="3.30.930.10">
    <property type="entry name" value="Bira Bifunctional Protein, Domain 2"/>
    <property type="match status" value="1"/>
</dbReference>
<dbReference type="Gene3D" id="1.10.10.10">
    <property type="entry name" value="Winged helix-like DNA-binding domain superfamily/Winged helix DNA-binding domain"/>
    <property type="match status" value="1"/>
</dbReference>
<dbReference type="Pfam" id="PF08279">
    <property type="entry name" value="HTH_11"/>
    <property type="match status" value="1"/>
</dbReference>
<feature type="binding site" evidence="6">
    <location>
        <position position="180"/>
    </location>
    <ligand>
        <name>biotin</name>
        <dbReference type="ChEBI" id="CHEBI:57586"/>
    </ligand>
</feature>
<evidence type="ECO:0000256" key="4">
    <source>
        <dbReference type="ARBA" id="ARBA00023267"/>
    </source>
</evidence>
<dbReference type="HAMAP" id="MF_00978">
    <property type="entry name" value="Bifunct_BirA"/>
    <property type="match status" value="1"/>
</dbReference>
<dbReference type="GO" id="GO:0004077">
    <property type="term" value="F:biotin--[biotin carboxyl-carrier protein] ligase activity"/>
    <property type="evidence" value="ECO:0007669"/>
    <property type="project" value="UniProtKB-UniRule"/>
</dbReference>
<proteinExistence type="inferred from homology"/>
<keyword evidence="6" id="KW-0678">Repressor</keyword>
<sequence>MRALLRVLGDGAFHSGEELGALLGVTRSAVWKRLQRLEADLGLCIHAVRGKGYRLAEPLMLLEDAAYFSARLTWPVRVLDSVDSTNLEALRYMTSAAQISPICIVAEQQTAGRGRRGRPWVSPYAENLYLSVVVPVEGGARQLDGLSLTVGLAVYRALRIYDLPGLGLKWPNDLLVAGRKIAGILLELHGDPADKCGVVIGIGINVNMLRAPEVDQAWTSLRLIRGEMLCRSELLYRVCESLRTCLALHAQGGFAALRGEWQAAHLWQGHEVVLTSGQQVIGGRVRGVDEGGALLLESEGATCAYSGGELSLRLADDS</sequence>
<keyword evidence="6" id="KW-0805">Transcription regulation</keyword>
<dbReference type="PROSITE" id="PS51733">
    <property type="entry name" value="BPL_LPL_CATALYTIC"/>
    <property type="match status" value="1"/>
</dbReference>
<dbReference type="SUPFAM" id="SSF55681">
    <property type="entry name" value="Class II aaRS and biotin synthetases"/>
    <property type="match status" value="1"/>
</dbReference>
<dbReference type="AlphaFoldDB" id="A0A2T5PDX2"/>
<dbReference type="GO" id="GO:0005737">
    <property type="term" value="C:cytoplasm"/>
    <property type="evidence" value="ECO:0007669"/>
    <property type="project" value="TreeGrafter"/>
</dbReference>
<dbReference type="EC" id="6.3.4.15" evidence="6"/>
<comment type="similarity">
    <text evidence="6">Belongs to the biotin--protein ligase family.</text>
</comment>
<dbReference type="NCBIfam" id="NF008848">
    <property type="entry name" value="PRK11886.1-3"/>
    <property type="match status" value="1"/>
</dbReference>
<evidence type="ECO:0000313" key="8">
    <source>
        <dbReference type="EMBL" id="PTU75921.1"/>
    </source>
</evidence>
<dbReference type="InterPro" id="IPR003142">
    <property type="entry name" value="BPL_C"/>
</dbReference>
<evidence type="ECO:0000256" key="3">
    <source>
        <dbReference type="ARBA" id="ARBA00022840"/>
    </source>
</evidence>
<dbReference type="Pfam" id="PF02237">
    <property type="entry name" value="BPL_C"/>
    <property type="match status" value="1"/>
</dbReference>
<dbReference type="InterPro" id="IPR030855">
    <property type="entry name" value="Bifunct_BirA"/>
</dbReference>
<evidence type="ECO:0000256" key="1">
    <source>
        <dbReference type="ARBA" id="ARBA00022598"/>
    </source>
</evidence>
<keyword evidence="1 6" id="KW-0436">Ligase</keyword>
<keyword evidence="6" id="KW-0804">Transcription</keyword>
<evidence type="ECO:0000256" key="5">
    <source>
        <dbReference type="ARBA" id="ARBA00047846"/>
    </source>
</evidence>
<dbReference type="InterPro" id="IPR008988">
    <property type="entry name" value="Transcriptional_repressor_C"/>
</dbReference>